<dbReference type="EMBL" id="GBRH01246699">
    <property type="protein sequence ID" value="JAD51196.1"/>
    <property type="molecule type" value="Transcribed_RNA"/>
</dbReference>
<protein>
    <submittedName>
        <fullName evidence="1">Uncharacterized protein</fullName>
    </submittedName>
</protein>
<proteinExistence type="predicted"/>
<evidence type="ECO:0000313" key="1">
    <source>
        <dbReference type="EMBL" id="JAD51196.1"/>
    </source>
</evidence>
<sequence length="49" mass="5575">MYDLYYKGCPCKVTGAGCCFSLPDLSFCDQVILTQKWSVSYKLRRIGSE</sequence>
<reference evidence="1" key="1">
    <citation type="submission" date="2014-09" db="EMBL/GenBank/DDBJ databases">
        <authorList>
            <person name="Magalhaes I.L.F."/>
            <person name="Oliveira U."/>
            <person name="Santos F.R."/>
            <person name="Vidigal T.H.D.A."/>
            <person name="Brescovit A.D."/>
            <person name="Santos A.J."/>
        </authorList>
    </citation>
    <scope>NUCLEOTIDE SEQUENCE</scope>
    <source>
        <tissue evidence="1">Shoot tissue taken approximately 20 cm above the soil surface</tissue>
    </source>
</reference>
<name>A0A0A9AJ70_ARUDO</name>
<reference evidence="1" key="2">
    <citation type="journal article" date="2015" name="Data Brief">
        <title>Shoot transcriptome of the giant reed, Arundo donax.</title>
        <authorList>
            <person name="Barrero R.A."/>
            <person name="Guerrero F.D."/>
            <person name="Moolhuijzen P."/>
            <person name="Goolsby J.A."/>
            <person name="Tidwell J."/>
            <person name="Bellgard S.E."/>
            <person name="Bellgard M.I."/>
        </authorList>
    </citation>
    <scope>NUCLEOTIDE SEQUENCE</scope>
    <source>
        <tissue evidence="1">Shoot tissue taken approximately 20 cm above the soil surface</tissue>
    </source>
</reference>
<organism evidence="1">
    <name type="scientific">Arundo donax</name>
    <name type="common">Giant reed</name>
    <name type="synonym">Donax arundinaceus</name>
    <dbReference type="NCBI Taxonomy" id="35708"/>
    <lineage>
        <taxon>Eukaryota</taxon>
        <taxon>Viridiplantae</taxon>
        <taxon>Streptophyta</taxon>
        <taxon>Embryophyta</taxon>
        <taxon>Tracheophyta</taxon>
        <taxon>Spermatophyta</taxon>
        <taxon>Magnoliopsida</taxon>
        <taxon>Liliopsida</taxon>
        <taxon>Poales</taxon>
        <taxon>Poaceae</taxon>
        <taxon>PACMAD clade</taxon>
        <taxon>Arundinoideae</taxon>
        <taxon>Arundineae</taxon>
        <taxon>Arundo</taxon>
    </lineage>
</organism>
<accession>A0A0A9AJ70</accession>
<dbReference type="AlphaFoldDB" id="A0A0A9AJ70"/>